<feature type="compositionally biased region" description="Basic and acidic residues" evidence="9">
    <location>
        <begin position="181"/>
        <end position="190"/>
    </location>
</feature>
<evidence type="ECO:0000256" key="7">
    <source>
        <dbReference type="ARBA" id="ARBA00023136"/>
    </source>
</evidence>
<dbReference type="SUPFAM" id="SSF55856">
    <property type="entry name" value="Cytochrome b5-like heme/steroid binding domain"/>
    <property type="match status" value="1"/>
</dbReference>
<evidence type="ECO:0000259" key="11">
    <source>
        <dbReference type="SMART" id="SM01117"/>
    </source>
</evidence>
<dbReference type="EMBL" id="BPVZ01000003">
    <property type="protein sequence ID" value="GKU89342.1"/>
    <property type="molecule type" value="Genomic_DNA"/>
</dbReference>
<dbReference type="Gene3D" id="3.10.120.10">
    <property type="entry name" value="Cytochrome b5-like heme/steroid binding domain"/>
    <property type="match status" value="1"/>
</dbReference>
<comment type="similarity">
    <text evidence="8">Belongs to the cytochrome b5 family. MAPR subfamily.</text>
</comment>
<evidence type="ECO:0000256" key="2">
    <source>
        <dbReference type="ARBA" id="ARBA00022475"/>
    </source>
</evidence>
<name>A0AAV5HUD5_9ROSI</name>
<keyword evidence="5 10" id="KW-1133">Transmembrane helix</keyword>
<feature type="compositionally biased region" description="Basic and acidic residues" evidence="9">
    <location>
        <begin position="206"/>
        <end position="229"/>
    </location>
</feature>
<evidence type="ECO:0000256" key="3">
    <source>
        <dbReference type="ARBA" id="ARBA00022665"/>
    </source>
</evidence>
<dbReference type="SMART" id="SM01117">
    <property type="entry name" value="Cyt-b5"/>
    <property type="match status" value="1"/>
</dbReference>
<evidence type="ECO:0000256" key="1">
    <source>
        <dbReference type="ARBA" id="ARBA00004236"/>
    </source>
</evidence>
<reference evidence="12 13" key="1">
    <citation type="journal article" date="2021" name="Commun. Biol.">
        <title>The genome of Shorea leprosula (Dipterocarpaceae) highlights the ecological relevance of drought in aseasonal tropical rainforests.</title>
        <authorList>
            <person name="Ng K.K.S."/>
            <person name="Kobayashi M.J."/>
            <person name="Fawcett J.A."/>
            <person name="Hatakeyama M."/>
            <person name="Paape T."/>
            <person name="Ng C.H."/>
            <person name="Ang C.C."/>
            <person name="Tnah L.H."/>
            <person name="Lee C.T."/>
            <person name="Nishiyama T."/>
            <person name="Sese J."/>
            <person name="O'Brien M.J."/>
            <person name="Copetti D."/>
            <person name="Mohd Noor M.I."/>
            <person name="Ong R.C."/>
            <person name="Putra M."/>
            <person name="Sireger I.Z."/>
            <person name="Indrioko S."/>
            <person name="Kosugi Y."/>
            <person name="Izuno A."/>
            <person name="Isagi Y."/>
            <person name="Lee S.L."/>
            <person name="Shimizu K.K."/>
        </authorList>
    </citation>
    <scope>NUCLEOTIDE SEQUENCE [LARGE SCALE GENOMIC DNA]</scope>
    <source>
        <strain evidence="12">214</strain>
    </source>
</reference>
<dbReference type="GO" id="GO:0005496">
    <property type="term" value="F:steroid binding"/>
    <property type="evidence" value="ECO:0007669"/>
    <property type="project" value="UniProtKB-KW"/>
</dbReference>
<evidence type="ECO:0000256" key="10">
    <source>
        <dbReference type="SAM" id="Phobius"/>
    </source>
</evidence>
<keyword evidence="13" id="KW-1185">Reference proteome</keyword>
<evidence type="ECO:0000256" key="8">
    <source>
        <dbReference type="ARBA" id="ARBA00038357"/>
    </source>
</evidence>
<dbReference type="InterPro" id="IPR036400">
    <property type="entry name" value="Cyt_B5-like_heme/steroid_sf"/>
</dbReference>
<evidence type="ECO:0000256" key="9">
    <source>
        <dbReference type="SAM" id="MobiDB-lite"/>
    </source>
</evidence>
<keyword evidence="4 10" id="KW-0812">Transmembrane</keyword>
<dbReference type="GO" id="GO:0005886">
    <property type="term" value="C:plasma membrane"/>
    <property type="evidence" value="ECO:0007669"/>
    <property type="project" value="UniProtKB-SubCell"/>
</dbReference>
<feature type="compositionally biased region" description="Low complexity" evidence="9">
    <location>
        <begin position="191"/>
        <end position="205"/>
    </location>
</feature>
<keyword evidence="2" id="KW-1003">Cell membrane</keyword>
<feature type="domain" description="Cytochrome b5 heme-binding" evidence="11">
    <location>
        <begin position="70"/>
        <end position="166"/>
    </location>
</feature>
<dbReference type="Pfam" id="PF00173">
    <property type="entry name" value="Cyt-b5"/>
    <property type="match status" value="1"/>
</dbReference>
<dbReference type="GO" id="GO:0005783">
    <property type="term" value="C:endoplasmic reticulum"/>
    <property type="evidence" value="ECO:0007669"/>
    <property type="project" value="TreeGrafter"/>
</dbReference>
<dbReference type="Proteomes" id="UP001054252">
    <property type="component" value="Unassembled WGS sequence"/>
</dbReference>
<comment type="subcellular location">
    <subcellularLocation>
        <location evidence="1">Cell membrane</location>
    </subcellularLocation>
</comment>
<dbReference type="InterPro" id="IPR001199">
    <property type="entry name" value="Cyt_B5-like_heme/steroid-bd"/>
</dbReference>
<evidence type="ECO:0000313" key="12">
    <source>
        <dbReference type="EMBL" id="GKU89342.1"/>
    </source>
</evidence>
<evidence type="ECO:0000256" key="5">
    <source>
        <dbReference type="ARBA" id="ARBA00022989"/>
    </source>
</evidence>
<keyword evidence="6" id="KW-0446">Lipid-binding</keyword>
<proteinExistence type="inferred from homology"/>
<evidence type="ECO:0000313" key="13">
    <source>
        <dbReference type="Proteomes" id="UP001054252"/>
    </source>
</evidence>
<comment type="caution">
    <text evidence="12">The sequence shown here is derived from an EMBL/GenBank/DDBJ whole genome shotgun (WGS) entry which is preliminary data.</text>
</comment>
<organism evidence="12 13">
    <name type="scientific">Rubroshorea leprosula</name>
    <dbReference type="NCBI Taxonomy" id="152421"/>
    <lineage>
        <taxon>Eukaryota</taxon>
        <taxon>Viridiplantae</taxon>
        <taxon>Streptophyta</taxon>
        <taxon>Embryophyta</taxon>
        <taxon>Tracheophyta</taxon>
        <taxon>Spermatophyta</taxon>
        <taxon>Magnoliopsida</taxon>
        <taxon>eudicotyledons</taxon>
        <taxon>Gunneridae</taxon>
        <taxon>Pentapetalae</taxon>
        <taxon>rosids</taxon>
        <taxon>malvids</taxon>
        <taxon>Malvales</taxon>
        <taxon>Dipterocarpaceae</taxon>
        <taxon>Rubroshorea</taxon>
    </lineage>
</organism>
<sequence length="301" mass="33037">MALQLRDTLNEAITACTGLSAATFFTVLAFLWTIYYVVTSLFGSSDAPPRRSRDFEEMELVPPPVQLGEVTEEELKQYDGSDPKKPLLMAIKGQIYDVSQSRMLYGPGGPCALFAGKDASRALAKMSFEEKDLIGDISGLGSFYLEALQDWESEFMSKYVKVGTIKKTVQVIDGDASGEAVEAKENEPAKPAENGPSESAAAGSEEMSKPKAGEKERTTARYPSQKHENSTPYVDGIGVSYATNNSDAEEEEGTMEKYEDNGPGSCEEDGQENNDELRRRGEEFIAKVHGGWRAEHSRKVR</sequence>
<dbReference type="InterPro" id="IPR050577">
    <property type="entry name" value="MAPR/NEUFC/NENF-like"/>
</dbReference>
<dbReference type="FunFam" id="3.10.120.10:FF:000006">
    <property type="entry name" value="Membrane steroid-binding protein 1"/>
    <property type="match status" value="1"/>
</dbReference>
<evidence type="ECO:0000256" key="6">
    <source>
        <dbReference type="ARBA" id="ARBA00023121"/>
    </source>
</evidence>
<protein>
    <recommendedName>
        <fullName evidence="11">Cytochrome b5 heme-binding domain-containing protein</fullName>
    </recommendedName>
</protein>
<keyword evidence="7 10" id="KW-0472">Membrane</keyword>
<accession>A0AAV5HUD5</accession>
<gene>
    <name evidence="12" type="ORF">SLEP1_g3491</name>
</gene>
<keyword evidence="3" id="KW-0754">Steroid-binding</keyword>
<feature type="transmembrane region" description="Helical" evidence="10">
    <location>
        <begin position="12"/>
        <end position="38"/>
    </location>
</feature>
<dbReference type="AlphaFoldDB" id="A0AAV5HUD5"/>
<dbReference type="PANTHER" id="PTHR10281:SF45">
    <property type="entry name" value="MEMBRANE STEROID-BINDING PROTEIN 2"/>
    <property type="match status" value="1"/>
</dbReference>
<evidence type="ECO:0000256" key="4">
    <source>
        <dbReference type="ARBA" id="ARBA00022692"/>
    </source>
</evidence>
<feature type="region of interest" description="Disordered" evidence="9">
    <location>
        <begin position="178"/>
        <end position="280"/>
    </location>
</feature>
<dbReference type="PANTHER" id="PTHR10281">
    <property type="entry name" value="MEMBRANE-ASSOCIATED PROGESTERONE RECEPTOR COMPONENT-RELATED"/>
    <property type="match status" value="1"/>
</dbReference>